<dbReference type="Pfam" id="PF01641">
    <property type="entry name" value="SelR"/>
    <property type="match status" value="1"/>
</dbReference>
<feature type="compositionally biased region" description="Low complexity" evidence="6">
    <location>
        <begin position="155"/>
        <end position="169"/>
    </location>
</feature>
<feature type="domain" description="MsrB" evidence="7">
    <location>
        <begin position="9"/>
        <end position="130"/>
    </location>
</feature>
<dbReference type="GO" id="GO:0046872">
    <property type="term" value="F:metal ion binding"/>
    <property type="evidence" value="ECO:0007669"/>
    <property type="project" value="UniProtKB-KW"/>
</dbReference>
<evidence type="ECO:0000313" key="8">
    <source>
        <dbReference type="EMBL" id="KAF0684844.1"/>
    </source>
</evidence>
<dbReference type="SUPFAM" id="SSF51316">
    <property type="entry name" value="Mss4-like"/>
    <property type="match status" value="1"/>
</dbReference>
<evidence type="ECO:0000259" key="7">
    <source>
        <dbReference type="PROSITE" id="PS51790"/>
    </source>
</evidence>
<feature type="region of interest" description="Disordered" evidence="6">
    <location>
        <begin position="131"/>
        <end position="169"/>
    </location>
</feature>
<dbReference type="InterPro" id="IPR028427">
    <property type="entry name" value="Met_Sox_Rdtase_MsrB"/>
</dbReference>
<accession>A0A485LMW8</accession>
<dbReference type="Gene3D" id="2.170.150.20">
    <property type="entry name" value="Peptide methionine sulfoxide reductase"/>
    <property type="match status" value="1"/>
</dbReference>
<evidence type="ECO:0000256" key="1">
    <source>
        <dbReference type="ARBA" id="ARBA00007174"/>
    </source>
</evidence>
<keyword evidence="2 5" id="KW-0479">Metal-binding</keyword>
<organism evidence="9 10">
    <name type="scientific">Aphanomyces stellatus</name>
    <dbReference type="NCBI Taxonomy" id="120398"/>
    <lineage>
        <taxon>Eukaryota</taxon>
        <taxon>Sar</taxon>
        <taxon>Stramenopiles</taxon>
        <taxon>Oomycota</taxon>
        <taxon>Saprolegniomycetes</taxon>
        <taxon>Saprolegniales</taxon>
        <taxon>Verrucalvaceae</taxon>
        <taxon>Aphanomyces</taxon>
    </lineage>
</organism>
<dbReference type="NCBIfam" id="TIGR00357">
    <property type="entry name" value="peptide-methionine (R)-S-oxide reductase MsrB"/>
    <property type="match status" value="1"/>
</dbReference>
<dbReference type="GO" id="GO:0030091">
    <property type="term" value="P:protein repair"/>
    <property type="evidence" value="ECO:0007669"/>
    <property type="project" value="InterPro"/>
</dbReference>
<keyword evidence="3 5" id="KW-0862">Zinc</keyword>
<dbReference type="GO" id="GO:0033743">
    <property type="term" value="F:peptide-methionine (R)-S-oxide reductase activity"/>
    <property type="evidence" value="ECO:0007669"/>
    <property type="project" value="UniProtKB-EC"/>
</dbReference>
<dbReference type="InterPro" id="IPR002579">
    <property type="entry name" value="Met_Sox_Rdtase_MsrB_dom"/>
</dbReference>
<dbReference type="InterPro" id="IPR011057">
    <property type="entry name" value="Mss4-like_sf"/>
</dbReference>
<comment type="cofactor">
    <cofactor evidence="5">
        <name>Zn(2+)</name>
        <dbReference type="ChEBI" id="CHEBI:29105"/>
    </cofactor>
    <text evidence="5">Binds 1 zinc ion per subunit.</text>
</comment>
<proteinExistence type="inferred from homology"/>
<protein>
    <recommendedName>
        <fullName evidence="5">Peptide-methionine (R)-S-oxide reductase</fullName>
        <ecNumber evidence="5">1.8.4.12</ecNumber>
    </recommendedName>
</protein>
<dbReference type="PANTHER" id="PTHR46081:SF8">
    <property type="entry name" value="PEPTIDE METHIONINE SULFOXIDE REDUCTASE 2"/>
    <property type="match status" value="1"/>
</dbReference>
<evidence type="ECO:0000313" key="10">
    <source>
        <dbReference type="Proteomes" id="UP000332933"/>
    </source>
</evidence>
<comment type="similarity">
    <text evidence="1 5">Belongs to the MsrB Met sulfoxide reductase family.</text>
</comment>
<comment type="catalytic activity">
    <reaction evidence="5">
        <text>L-methionyl-[protein] + [thioredoxin]-disulfide + H2O = L-methionyl-(R)-S-oxide-[protein] + [thioredoxin]-dithiol</text>
        <dbReference type="Rhea" id="RHEA:24164"/>
        <dbReference type="Rhea" id="RHEA-COMP:10698"/>
        <dbReference type="Rhea" id="RHEA-COMP:10700"/>
        <dbReference type="Rhea" id="RHEA-COMP:12313"/>
        <dbReference type="Rhea" id="RHEA-COMP:12314"/>
        <dbReference type="ChEBI" id="CHEBI:15377"/>
        <dbReference type="ChEBI" id="CHEBI:16044"/>
        <dbReference type="ChEBI" id="CHEBI:29950"/>
        <dbReference type="ChEBI" id="CHEBI:45764"/>
        <dbReference type="ChEBI" id="CHEBI:50058"/>
        <dbReference type="EC" id="1.8.4.12"/>
    </reaction>
</comment>
<sequence length="169" mass="18600">MTYAFDLTDGQWQAKLSKEQFRVLREKSTEQKGTGIYNKHFEKGVYSCAACDAPLYTSETKFDSGCGWPAFFDAIPGAIKAVPDADGFRMEIVCAQCNGHMGHIFKNEGHKTPTNERHCVNSVSLNFKPQVDESHLHQTTESPPPATPSGEKEPSTPLSKSPSSTCNVQ</sequence>
<dbReference type="EC" id="1.8.4.12" evidence="5"/>
<name>A0A485LMW8_9STRA</name>
<evidence type="ECO:0000256" key="5">
    <source>
        <dbReference type="RuleBase" id="RU365044"/>
    </source>
</evidence>
<dbReference type="EMBL" id="VJMH01007230">
    <property type="protein sequence ID" value="KAF0684844.1"/>
    <property type="molecule type" value="Genomic_DNA"/>
</dbReference>
<dbReference type="Proteomes" id="UP000332933">
    <property type="component" value="Unassembled WGS sequence"/>
</dbReference>
<reference evidence="8" key="2">
    <citation type="submission" date="2019-06" db="EMBL/GenBank/DDBJ databases">
        <title>Genomics analysis of Aphanomyces spp. identifies a new class of oomycete effector associated with host adaptation.</title>
        <authorList>
            <person name="Gaulin E."/>
        </authorList>
    </citation>
    <scope>NUCLEOTIDE SEQUENCE</scope>
    <source>
        <strain evidence="8">CBS 578.67</strain>
    </source>
</reference>
<keyword evidence="4 5" id="KW-0560">Oxidoreductase</keyword>
<evidence type="ECO:0000313" key="9">
    <source>
        <dbReference type="EMBL" id="VFT99836.1"/>
    </source>
</evidence>
<keyword evidence="10" id="KW-1185">Reference proteome</keyword>
<dbReference type="EMBL" id="CAADRA010007256">
    <property type="protein sequence ID" value="VFT99836.1"/>
    <property type="molecule type" value="Genomic_DNA"/>
</dbReference>
<evidence type="ECO:0000256" key="3">
    <source>
        <dbReference type="ARBA" id="ARBA00022833"/>
    </source>
</evidence>
<evidence type="ECO:0000256" key="4">
    <source>
        <dbReference type="ARBA" id="ARBA00023002"/>
    </source>
</evidence>
<evidence type="ECO:0000256" key="2">
    <source>
        <dbReference type="ARBA" id="ARBA00022723"/>
    </source>
</evidence>
<dbReference type="AlphaFoldDB" id="A0A485LMW8"/>
<gene>
    <name evidence="9" type="primary">Aste57867_23189</name>
    <name evidence="8" type="ORF">As57867_023118</name>
    <name evidence="9" type="ORF">ASTE57867_23189</name>
</gene>
<evidence type="ECO:0000256" key="6">
    <source>
        <dbReference type="SAM" id="MobiDB-lite"/>
    </source>
</evidence>
<dbReference type="OrthoDB" id="44061at2759"/>
<dbReference type="PROSITE" id="PS51790">
    <property type="entry name" value="MSRB"/>
    <property type="match status" value="1"/>
</dbReference>
<dbReference type="GO" id="GO:0006979">
    <property type="term" value="P:response to oxidative stress"/>
    <property type="evidence" value="ECO:0007669"/>
    <property type="project" value="InterPro"/>
</dbReference>
<dbReference type="PANTHER" id="PTHR46081">
    <property type="entry name" value="PEPTIDE METHIONINE SULFOXIDE REDUCTASE 2"/>
    <property type="match status" value="1"/>
</dbReference>
<reference evidence="9 10" key="1">
    <citation type="submission" date="2019-03" db="EMBL/GenBank/DDBJ databases">
        <authorList>
            <person name="Gaulin E."/>
            <person name="Dumas B."/>
        </authorList>
    </citation>
    <scope>NUCLEOTIDE SEQUENCE [LARGE SCALE GENOMIC DNA]</scope>
    <source>
        <strain evidence="9">CBS 568.67</strain>
    </source>
</reference>